<comment type="pathway">
    <text evidence="1">Metabolic intermediate biosynthesis; chorismate biosynthesis; chorismate from D-erythrose 4-phosphate and phosphoenolpyruvate: step 4/7.</text>
</comment>
<protein>
    <submittedName>
        <fullName evidence="5">Shikimate 5-dehydrogenase</fullName>
    </submittedName>
</protein>
<keyword evidence="6" id="KW-1185">Reference proteome</keyword>
<sequence length="270" mass="27530">MTGLSPAPLLVTGKTRVMFILGDPISHVIGTSVLNTAWTRLGLDLVTVPLHVRPPDLSATLDLIRRTANVTGSGITIPHKVAVVPLLDHLTEAARLTGAVNFLRRNDDGTLTGHNVDGAGFLAGLQAQGIDPAGHRVALAGAGGVARAIAFAIAGAGAASLTIRNRDTAKADDLAAAISAWPGANGCTVRSGDDPKATLRINGTSLGMRDGDPLPFPDSGGEVAAEVVMTPALTPFLKAAQQAGARTVPGRAMMDPQAGLVARFLEGDPA</sequence>
<evidence type="ECO:0000256" key="3">
    <source>
        <dbReference type="ARBA" id="ARBA00023141"/>
    </source>
</evidence>
<gene>
    <name evidence="5" type="ORF">GCM10011360_42990</name>
</gene>
<dbReference type="PANTHER" id="PTHR21089:SF1">
    <property type="entry name" value="BIFUNCTIONAL 3-DEHYDROQUINATE DEHYDRATASE_SHIKIMATE DEHYDROGENASE, CHLOROPLASTIC"/>
    <property type="match status" value="1"/>
</dbReference>
<dbReference type="GO" id="GO:0019632">
    <property type="term" value="P:shikimate metabolic process"/>
    <property type="evidence" value="ECO:0007669"/>
    <property type="project" value="TreeGrafter"/>
</dbReference>
<dbReference type="AlphaFoldDB" id="A0A917AGH1"/>
<dbReference type="InterPro" id="IPR036291">
    <property type="entry name" value="NAD(P)-bd_dom_sf"/>
</dbReference>
<dbReference type="GO" id="GO:0004764">
    <property type="term" value="F:shikimate 3-dehydrogenase (NADP+) activity"/>
    <property type="evidence" value="ECO:0007669"/>
    <property type="project" value="InterPro"/>
</dbReference>
<dbReference type="InterPro" id="IPR013708">
    <property type="entry name" value="Shikimate_DH-bd_N"/>
</dbReference>
<organism evidence="5 6">
    <name type="scientific">Primorskyibacter flagellatus</name>
    <dbReference type="NCBI Taxonomy" id="1387277"/>
    <lineage>
        <taxon>Bacteria</taxon>
        <taxon>Pseudomonadati</taxon>
        <taxon>Pseudomonadota</taxon>
        <taxon>Alphaproteobacteria</taxon>
        <taxon>Rhodobacterales</taxon>
        <taxon>Roseobacteraceae</taxon>
        <taxon>Primorskyibacter</taxon>
    </lineage>
</organism>
<dbReference type="GO" id="GO:0009073">
    <property type="term" value="P:aromatic amino acid family biosynthetic process"/>
    <property type="evidence" value="ECO:0007669"/>
    <property type="project" value="UniProtKB-KW"/>
</dbReference>
<dbReference type="Gene3D" id="3.40.50.720">
    <property type="entry name" value="NAD(P)-binding Rossmann-like Domain"/>
    <property type="match status" value="1"/>
</dbReference>
<dbReference type="Proteomes" id="UP000612855">
    <property type="component" value="Unassembled WGS sequence"/>
</dbReference>
<dbReference type="GO" id="GO:0005829">
    <property type="term" value="C:cytosol"/>
    <property type="evidence" value="ECO:0007669"/>
    <property type="project" value="TreeGrafter"/>
</dbReference>
<dbReference type="SUPFAM" id="SSF51735">
    <property type="entry name" value="NAD(P)-binding Rossmann-fold domains"/>
    <property type="match status" value="1"/>
</dbReference>
<keyword evidence="3" id="KW-0057">Aromatic amino acid biosynthesis</keyword>
<dbReference type="SUPFAM" id="SSF53223">
    <property type="entry name" value="Aminoacid dehydrogenase-like, N-terminal domain"/>
    <property type="match status" value="1"/>
</dbReference>
<feature type="domain" description="Shikimate dehydrogenase substrate binding N-terminal" evidence="4">
    <location>
        <begin position="20"/>
        <end position="102"/>
    </location>
</feature>
<dbReference type="EMBL" id="BMFJ01000004">
    <property type="protein sequence ID" value="GGE51445.1"/>
    <property type="molecule type" value="Genomic_DNA"/>
</dbReference>
<dbReference type="InterPro" id="IPR046346">
    <property type="entry name" value="Aminoacid_DH-like_N_sf"/>
</dbReference>
<accession>A0A917AGH1</accession>
<keyword evidence="2" id="KW-0560">Oxidoreductase</keyword>
<evidence type="ECO:0000313" key="6">
    <source>
        <dbReference type="Proteomes" id="UP000612855"/>
    </source>
</evidence>
<keyword evidence="3" id="KW-0028">Amino-acid biosynthesis</keyword>
<evidence type="ECO:0000256" key="2">
    <source>
        <dbReference type="ARBA" id="ARBA00023002"/>
    </source>
</evidence>
<evidence type="ECO:0000256" key="1">
    <source>
        <dbReference type="ARBA" id="ARBA00004871"/>
    </source>
</evidence>
<dbReference type="GO" id="GO:0050661">
    <property type="term" value="F:NADP binding"/>
    <property type="evidence" value="ECO:0007669"/>
    <property type="project" value="TreeGrafter"/>
</dbReference>
<reference evidence="6" key="1">
    <citation type="journal article" date="2019" name="Int. J. Syst. Evol. Microbiol.">
        <title>The Global Catalogue of Microorganisms (GCM) 10K type strain sequencing project: providing services to taxonomists for standard genome sequencing and annotation.</title>
        <authorList>
            <consortium name="The Broad Institute Genomics Platform"/>
            <consortium name="The Broad Institute Genome Sequencing Center for Infectious Disease"/>
            <person name="Wu L."/>
            <person name="Ma J."/>
        </authorList>
    </citation>
    <scope>NUCLEOTIDE SEQUENCE [LARGE SCALE GENOMIC DNA]</scope>
    <source>
        <strain evidence="6">CGMCC 1.12664</strain>
    </source>
</reference>
<dbReference type="InterPro" id="IPR022893">
    <property type="entry name" value="Shikimate_DH_fam"/>
</dbReference>
<proteinExistence type="predicted"/>
<dbReference type="Pfam" id="PF08501">
    <property type="entry name" value="Shikimate_dh_N"/>
    <property type="match status" value="1"/>
</dbReference>
<dbReference type="GO" id="GO:0009423">
    <property type="term" value="P:chorismate biosynthetic process"/>
    <property type="evidence" value="ECO:0007669"/>
    <property type="project" value="TreeGrafter"/>
</dbReference>
<evidence type="ECO:0000259" key="4">
    <source>
        <dbReference type="Pfam" id="PF08501"/>
    </source>
</evidence>
<evidence type="ECO:0000313" key="5">
    <source>
        <dbReference type="EMBL" id="GGE51445.1"/>
    </source>
</evidence>
<name>A0A917AGH1_9RHOB</name>
<dbReference type="PANTHER" id="PTHR21089">
    <property type="entry name" value="SHIKIMATE DEHYDROGENASE"/>
    <property type="match status" value="1"/>
</dbReference>
<comment type="caution">
    <text evidence="5">The sequence shown here is derived from an EMBL/GenBank/DDBJ whole genome shotgun (WGS) entry which is preliminary data.</text>
</comment>
<dbReference type="Gene3D" id="3.40.50.10860">
    <property type="entry name" value="Leucine Dehydrogenase, chain A, domain 1"/>
    <property type="match status" value="1"/>
</dbReference>
<dbReference type="RefSeq" id="WP_188479780.1">
    <property type="nucleotide sequence ID" value="NZ_BMFJ01000004.1"/>
</dbReference>